<dbReference type="GO" id="GO:0006355">
    <property type="term" value="P:regulation of DNA-templated transcription"/>
    <property type="evidence" value="ECO:0007669"/>
    <property type="project" value="UniProtKB-UniRule"/>
</dbReference>
<comment type="similarity">
    <text evidence="1">Belongs to the FHY3/FAR1 family.</text>
</comment>
<sequence length="361" mass="42405">MSGKQPKTILTDQSAAMASAISEVFPQTHHRLCVWHIYQNATKQLSHVFHGSQQFTHDFGKCVYDYEDEEDWLLAWNEMLEMHNLKENKWLKKLFDVKEKWAFMYGRHTFTADMMSTQRSESMNNTLKKYLKPSHDLLRFFEHYERVLADRRYEELIADFKMMQTSPVLYADVEMLQHAEEVYTPKVFKLFQQQYKRIGDYVAKKVSKSDMKYEYLVSYRAEHEELTKYAHEYSIELLKNLEEKKKKLLKDKCLNQTSEHHDVVLGELPKACGVKRKATVRRPRGSGAGYGRYKGVLEGIKPISQVESYASRDDQNLSLQIIGDDPDLPLQDQFSFTQLLQDVMITRDDFSQTEGAKHLNL</sequence>
<comment type="caution">
    <text evidence="3">The sequence shown here is derived from an EMBL/GenBank/DDBJ whole genome shotgun (WGS) entry which is preliminary data.</text>
</comment>
<dbReference type="InterPro" id="IPR018289">
    <property type="entry name" value="MULE_transposase_dom"/>
</dbReference>
<keyword evidence="4" id="KW-1185">Reference proteome</keyword>
<keyword evidence="1" id="KW-0539">Nucleus</keyword>
<dbReference type="AlphaFoldDB" id="A0AAW1X649"/>
<accession>A0AAW1X649</accession>
<comment type="function">
    <text evidence="1">Putative transcription activator involved in regulating light control of development.</text>
</comment>
<name>A0AAW1X649_RUBAR</name>
<feature type="domain" description="MULE transposase" evidence="2">
    <location>
        <begin position="1"/>
        <end position="40"/>
    </location>
</feature>
<dbReference type="GO" id="GO:0005634">
    <property type="term" value="C:nucleus"/>
    <property type="evidence" value="ECO:0007669"/>
    <property type="project" value="UniProtKB-SubCell"/>
</dbReference>
<dbReference type="GO" id="GO:0008270">
    <property type="term" value="F:zinc ion binding"/>
    <property type="evidence" value="ECO:0007669"/>
    <property type="project" value="UniProtKB-UniRule"/>
</dbReference>
<reference evidence="3 4" key="1">
    <citation type="journal article" date="2023" name="G3 (Bethesda)">
        <title>A chromosome-length genome assembly and annotation of blackberry (Rubus argutus, cv. 'Hillquist').</title>
        <authorList>
            <person name="Bruna T."/>
            <person name="Aryal R."/>
            <person name="Dudchenko O."/>
            <person name="Sargent D.J."/>
            <person name="Mead D."/>
            <person name="Buti M."/>
            <person name="Cavallini A."/>
            <person name="Hytonen T."/>
            <person name="Andres J."/>
            <person name="Pham M."/>
            <person name="Weisz D."/>
            <person name="Mascagni F."/>
            <person name="Usai G."/>
            <person name="Natali L."/>
            <person name="Bassil N."/>
            <person name="Fernandez G.E."/>
            <person name="Lomsadze A."/>
            <person name="Armour M."/>
            <person name="Olukolu B."/>
            <person name="Poorten T."/>
            <person name="Britton C."/>
            <person name="Davik J."/>
            <person name="Ashrafi H."/>
            <person name="Aiden E.L."/>
            <person name="Borodovsky M."/>
            <person name="Worthington M."/>
        </authorList>
    </citation>
    <scope>NUCLEOTIDE SEQUENCE [LARGE SCALE GENOMIC DNA]</scope>
    <source>
        <strain evidence="3">PI 553951</strain>
    </source>
</reference>
<proteinExistence type="inferred from homology"/>
<dbReference type="Pfam" id="PF10551">
    <property type="entry name" value="MULE"/>
    <property type="match status" value="1"/>
</dbReference>
<dbReference type="Proteomes" id="UP001457282">
    <property type="component" value="Unassembled WGS sequence"/>
</dbReference>
<keyword evidence="1" id="KW-0479">Metal-binding</keyword>
<gene>
    <name evidence="3" type="ORF">M0R45_019028</name>
</gene>
<keyword evidence="1" id="KW-0862">Zinc</keyword>
<evidence type="ECO:0000313" key="4">
    <source>
        <dbReference type="Proteomes" id="UP001457282"/>
    </source>
</evidence>
<dbReference type="PANTHER" id="PTHR31669">
    <property type="entry name" value="PROTEIN FAR1-RELATED SEQUENCE 10-RELATED"/>
    <property type="match status" value="1"/>
</dbReference>
<evidence type="ECO:0000256" key="1">
    <source>
        <dbReference type="RuleBase" id="RU367018"/>
    </source>
</evidence>
<organism evidence="3 4">
    <name type="scientific">Rubus argutus</name>
    <name type="common">Southern blackberry</name>
    <dbReference type="NCBI Taxonomy" id="59490"/>
    <lineage>
        <taxon>Eukaryota</taxon>
        <taxon>Viridiplantae</taxon>
        <taxon>Streptophyta</taxon>
        <taxon>Embryophyta</taxon>
        <taxon>Tracheophyta</taxon>
        <taxon>Spermatophyta</taxon>
        <taxon>Magnoliopsida</taxon>
        <taxon>eudicotyledons</taxon>
        <taxon>Gunneridae</taxon>
        <taxon>Pentapetalae</taxon>
        <taxon>rosids</taxon>
        <taxon>fabids</taxon>
        <taxon>Rosales</taxon>
        <taxon>Rosaceae</taxon>
        <taxon>Rosoideae</taxon>
        <taxon>Rosoideae incertae sedis</taxon>
        <taxon>Rubus</taxon>
    </lineage>
</organism>
<comment type="subcellular location">
    <subcellularLocation>
        <location evidence="1">Nucleus</location>
    </subcellularLocation>
</comment>
<evidence type="ECO:0000259" key="2">
    <source>
        <dbReference type="Pfam" id="PF10551"/>
    </source>
</evidence>
<dbReference type="EMBL" id="JBEDUW010000004">
    <property type="protein sequence ID" value="KAK9931764.1"/>
    <property type="molecule type" value="Genomic_DNA"/>
</dbReference>
<keyword evidence="1" id="KW-0863">Zinc-finger</keyword>
<dbReference type="InterPro" id="IPR031052">
    <property type="entry name" value="FHY3/FAR1"/>
</dbReference>
<dbReference type="PANTHER" id="PTHR31669:SF299">
    <property type="entry name" value="PROTEIN FAR1-RELATED SEQUENCE"/>
    <property type="match status" value="1"/>
</dbReference>
<protein>
    <recommendedName>
        <fullName evidence="1">Protein FAR1-RELATED SEQUENCE</fullName>
    </recommendedName>
</protein>
<evidence type="ECO:0000313" key="3">
    <source>
        <dbReference type="EMBL" id="KAK9931764.1"/>
    </source>
</evidence>